<reference evidence="3 4" key="1">
    <citation type="submission" date="2015-08" db="EMBL/GenBank/DDBJ databases">
        <title>Investigation of the bacterial diversity of lava forest soil.</title>
        <authorList>
            <person name="Lee J.S."/>
        </authorList>
    </citation>
    <scope>NUCLEOTIDE SEQUENCE [LARGE SCALE GENOMIC DNA]</scope>
    <source>
        <strain evidence="3 4">GJW-30</strain>
    </source>
</reference>
<dbReference type="EMBL" id="AP014946">
    <property type="protein sequence ID" value="BAT61234.1"/>
    <property type="molecule type" value="Genomic_DNA"/>
</dbReference>
<evidence type="ECO:0000313" key="3">
    <source>
        <dbReference type="EMBL" id="BAT61234.1"/>
    </source>
</evidence>
<dbReference type="InterPro" id="IPR024455">
    <property type="entry name" value="Phage_capsid"/>
</dbReference>
<dbReference type="KEGG" id="vgo:GJW-30_1_03791"/>
<organism evidence="3 4">
    <name type="scientific">Variibacter gotjawalensis</name>
    <dbReference type="NCBI Taxonomy" id="1333996"/>
    <lineage>
        <taxon>Bacteria</taxon>
        <taxon>Pseudomonadati</taxon>
        <taxon>Pseudomonadota</taxon>
        <taxon>Alphaproteobacteria</taxon>
        <taxon>Hyphomicrobiales</taxon>
        <taxon>Nitrobacteraceae</taxon>
        <taxon>Variibacter</taxon>
    </lineage>
</organism>
<keyword evidence="4" id="KW-1185">Reference proteome</keyword>
<feature type="domain" description="Phage capsid-like C-terminal" evidence="2">
    <location>
        <begin position="127"/>
        <end position="326"/>
    </location>
</feature>
<dbReference type="Proteomes" id="UP000236884">
    <property type="component" value="Chromosome"/>
</dbReference>
<gene>
    <name evidence="3" type="ORF">GJW-30_1_03791</name>
</gene>
<evidence type="ECO:0000313" key="4">
    <source>
        <dbReference type="Proteomes" id="UP000236884"/>
    </source>
</evidence>
<protein>
    <submittedName>
        <fullName evidence="3">Phage capsid family protein</fullName>
    </submittedName>
</protein>
<dbReference type="AlphaFoldDB" id="A0A0S3PZ93"/>
<dbReference type="NCBIfam" id="TIGR01554">
    <property type="entry name" value="major_cap_HK97"/>
    <property type="match status" value="1"/>
</dbReference>
<dbReference type="Gene3D" id="3.30.2400.10">
    <property type="entry name" value="Major capsid protein gp5"/>
    <property type="match status" value="1"/>
</dbReference>
<dbReference type="InterPro" id="IPR054612">
    <property type="entry name" value="Phage_capsid-like_C"/>
</dbReference>
<dbReference type="SUPFAM" id="SSF56563">
    <property type="entry name" value="Major capsid protein gp5"/>
    <property type="match status" value="1"/>
</dbReference>
<evidence type="ECO:0000256" key="1">
    <source>
        <dbReference type="ARBA" id="ARBA00004328"/>
    </source>
</evidence>
<sequence>MDSETNFETKAAYSADAMQMHGDLMRMFETFKATNDERLDVLERRGGDVVAEDKVARIDAAIERQARLIDDLIVKSGRPALDGAARPTRWAEREHKAAFDDYIRRGEVGALRALEQKAMSIGSNPDGGYLVPPQIETDIGRRLAAISPIRAIASVREVSSSVYTRPFLTTGPAVGWVGESAPRPQTNSPTLDALAFPTAELYAMPAATAALLDDAAVNIDEWLAGEIDTAFAEQEGAAFVKGDGAGKPKGFVSYPTVANTAWTWGNIGTLSTGVAGAFAASNPSDSLIDLIYALRPGYRQNAVFVMNRKTQSVIRKFKDASGAYLW</sequence>
<evidence type="ECO:0000259" key="2">
    <source>
        <dbReference type="Pfam" id="PF05065"/>
    </source>
</evidence>
<proteinExistence type="predicted"/>
<comment type="subcellular location">
    <subcellularLocation>
        <location evidence="1">Virion</location>
    </subcellularLocation>
</comment>
<dbReference type="Pfam" id="PF05065">
    <property type="entry name" value="Phage_capsid"/>
    <property type="match status" value="1"/>
</dbReference>
<name>A0A0S3PZ93_9BRAD</name>
<accession>A0A0S3PZ93</accession>